<dbReference type="Proteomes" id="UP001180020">
    <property type="component" value="Unassembled WGS sequence"/>
</dbReference>
<evidence type="ECO:0000256" key="8">
    <source>
        <dbReference type="ARBA" id="ARBA00025785"/>
    </source>
</evidence>
<evidence type="ECO:0000259" key="13">
    <source>
        <dbReference type="SMART" id="SM00856"/>
    </source>
</evidence>
<reference evidence="14" key="2">
    <citation type="submission" date="2023-06" db="EMBL/GenBank/DDBJ databases">
        <authorList>
            <person name="Ma L."/>
            <person name="Liu K.-W."/>
            <person name="Li Z."/>
            <person name="Hsiao Y.-Y."/>
            <person name="Qi Y."/>
            <person name="Fu T."/>
            <person name="Tang G."/>
            <person name="Zhang D."/>
            <person name="Sun W.-H."/>
            <person name="Liu D.-K."/>
            <person name="Li Y."/>
            <person name="Chen G.-Z."/>
            <person name="Liu X.-D."/>
            <person name="Liao X.-Y."/>
            <person name="Jiang Y.-T."/>
            <person name="Yu X."/>
            <person name="Hao Y."/>
            <person name="Huang J."/>
            <person name="Zhao X.-W."/>
            <person name="Ke S."/>
            <person name="Chen Y.-Y."/>
            <person name="Wu W.-L."/>
            <person name="Hsu J.-L."/>
            <person name="Lin Y.-F."/>
            <person name="Huang M.-D."/>
            <person name="Li C.-Y."/>
            <person name="Huang L."/>
            <person name="Wang Z.-W."/>
            <person name="Zhao X."/>
            <person name="Zhong W.-Y."/>
            <person name="Peng D.-H."/>
            <person name="Ahmad S."/>
            <person name="Lan S."/>
            <person name="Zhang J.-S."/>
            <person name="Tsai W.-C."/>
            <person name="Van De Peer Y."/>
            <person name="Liu Z.-J."/>
        </authorList>
    </citation>
    <scope>NUCLEOTIDE SEQUENCE</scope>
    <source>
        <strain evidence="14">CP</strain>
        <tissue evidence="14">Leaves</tissue>
    </source>
</reference>
<dbReference type="FunFam" id="3.90.1150.10:FF:000151">
    <property type="entry name" value="Alanine aminotransferase 2"/>
    <property type="match status" value="1"/>
</dbReference>
<name>A0AAV9E808_ACOCL</name>
<dbReference type="InterPro" id="IPR045088">
    <property type="entry name" value="ALAT1/2-like"/>
</dbReference>
<evidence type="ECO:0000256" key="7">
    <source>
        <dbReference type="ARBA" id="ARBA00025709"/>
    </source>
</evidence>
<feature type="chain" id="PRO_5043956348" description="Alanine aminotransferase 2" evidence="12">
    <location>
        <begin position="23"/>
        <end position="633"/>
    </location>
</feature>
<accession>A0AAV9E808</accession>
<dbReference type="SUPFAM" id="SSF101148">
    <property type="entry name" value="Plant invertase/pectin methylesterase inhibitor"/>
    <property type="match status" value="1"/>
</dbReference>
<dbReference type="SUPFAM" id="SSF53383">
    <property type="entry name" value="PLP-dependent transferases"/>
    <property type="match status" value="1"/>
</dbReference>
<comment type="cofactor">
    <cofactor evidence="1">
        <name>pyridoxal 5'-phosphate</name>
        <dbReference type="ChEBI" id="CHEBI:597326"/>
    </cofactor>
</comment>
<dbReference type="FunFam" id="3.40.640.10:FF:000012">
    <property type="entry name" value="alanine aminotransferase 2"/>
    <property type="match status" value="1"/>
</dbReference>
<sequence>MCQIVTLIVLLTLILISYTSHATRDINPSHTSSSVVVTACKTSLHPSTCESSLASLAGTTTHDKSPKELFDLSVQFAMGQAHSALSSVYNLTLSGLGKPTGLDDCLELLDLSQSQLSDALDPSKTWDDVHTWLSAAMTNQDTCVDGLQSMARSTVRDSVEAQAQSLARITAASDLVPVKQAVETYLGRPWHEYSRTVLKCEYAVRGEIVTHAQRLQQELQEKPGSHPFDEILYCNIGNPQSLGQQPITFFREVLALCDHPSILDRDETHALFSSDSVERAWQILDQIPSRATGAYSHSQGVKGLRDSIAEGIAARDGFPANGDDIFLTDGASPAVHMMMQLLIRSEKDGILCPIPQYPLYSASIALHGGSLVPYFLDEATGWGLEISDVKKQLEDARSKGLTVRAIVVINPGNPTGQVLAEDNQRAIVEFCKKEGLVLLADEVYQENIYVDDKKFHSFKKIARSMGYGEDDISLVSYQSVSKGYYGECGKRGGYMEVTGFGADIREQIYKVASVNLCSNIGGQILASLVMNPPKVGDESYEPFIAERDGILSSLARRAKTLEDAFNSLEGVTCNKAEGAMYLFPRLHLPQKAIKAAEAVKAAPDAFYARRLLDATGIVVVPGSGFGQELFWMI</sequence>
<reference evidence="14" key="1">
    <citation type="journal article" date="2023" name="Nat. Commun.">
        <title>Diploid and tetraploid genomes of Acorus and the evolution of monocots.</title>
        <authorList>
            <person name="Ma L."/>
            <person name="Liu K.W."/>
            <person name="Li Z."/>
            <person name="Hsiao Y.Y."/>
            <person name="Qi Y."/>
            <person name="Fu T."/>
            <person name="Tang G.D."/>
            <person name="Zhang D."/>
            <person name="Sun W.H."/>
            <person name="Liu D.K."/>
            <person name="Li Y."/>
            <person name="Chen G.Z."/>
            <person name="Liu X.D."/>
            <person name="Liao X.Y."/>
            <person name="Jiang Y.T."/>
            <person name="Yu X."/>
            <person name="Hao Y."/>
            <person name="Huang J."/>
            <person name="Zhao X.W."/>
            <person name="Ke S."/>
            <person name="Chen Y.Y."/>
            <person name="Wu W.L."/>
            <person name="Hsu J.L."/>
            <person name="Lin Y.F."/>
            <person name="Huang M.D."/>
            <person name="Li C.Y."/>
            <person name="Huang L."/>
            <person name="Wang Z.W."/>
            <person name="Zhao X."/>
            <person name="Zhong W.Y."/>
            <person name="Peng D.H."/>
            <person name="Ahmad S."/>
            <person name="Lan S."/>
            <person name="Zhang J.S."/>
            <person name="Tsai W.C."/>
            <person name="Van de Peer Y."/>
            <person name="Liu Z.J."/>
        </authorList>
    </citation>
    <scope>NUCLEOTIDE SEQUENCE</scope>
    <source>
        <strain evidence="14">CP</strain>
    </source>
</reference>
<evidence type="ECO:0000313" key="15">
    <source>
        <dbReference type="Proteomes" id="UP001180020"/>
    </source>
</evidence>
<dbReference type="InterPro" id="IPR015422">
    <property type="entry name" value="PyrdxlP-dep_Trfase_small"/>
</dbReference>
<dbReference type="GO" id="GO:0030599">
    <property type="term" value="F:pectinesterase activity"/>
    <property type="evidence" value="ECO:0007669"/>
    <property type="project" value="InterPro"/>
</dbReference>
<dbReference type="InterPro" id="IPR006501">
    <property type="entry name" value="Pectinesterase_inhib_dom"/>
</dbReference>
<dbReference type="SMART" id="SM00856">
    <property type="entry name" value="PMEI"/>
    <property type="match status" value="1"/>
</dbReference>
<evidence type="ECO:0000313" key="14">
    <source>
        <dbReference type="EMBL" id="KAK1308453.1"/>
    </source>
</evidence>
<dbReference type="Gene3D" id="3.40.640.10">
    <property type="entry name" value="Type I PLP-dependent aspartate aminotransferase-like (Major domain)"/>
    <property type="match status" value="1"/>
</dbReference>
<evidence type="ECO:0000256" key="11">
    <source>
        <dbReference type="ARBA" id="ARBA00074121"/>
    </source>
</evidence>
<feature type="domain" description="Pectinesterase inhibitor" evidence="13">
    <location>
        <begin position="31"/>
        <end position="173"/>
    </location>
</feature>
<evidence type="ECO:0000256" key="5">
    <source>
        <dbReference type="ARBA" id="ARBA00022898"/>
    </source>
</evidence>
<evidence type="ECO:0000256" key="9">
    <source>
        <dbReference type="ARBA" id="ARBA00026106"/>
    </source>
</evidence>
<evidence type="ECO:0000256" key="2">
    <source>
        <dbReference type="ARBA" id="ARBA00011738"/>
    </source>
</evidence>
<evidence type="ECO:0000256" key="6">
    <source>
        <dbReference type="ARBA" id="ARBA00025708"/>
    </source>
</evidence>
<comment type="caution">
    <text evidence="14">The sequence shown here is derived from an EMBL/GenBank/DDBJ whole genome shotgun (WGS) entry which is preliminary data.</text>
</comment>
<dbReference type="GO" id="GO:0004857">
    <property type="term" value="F:enzyme inhibitor activity"/>
    <property type="evidence" value="ECO:0007669"/>
    <property type="project" value="InterPro"/>
</dbReference>
<comment type="similarity">
    <text evidence="8">Belongs to the class-I pyridoxal-phosphate-dependent aminotransferase family. Alanine aminotransferase subfamily.</text>
</comment>
<keyword evidence="12" id="KW-0732">Signal</keyword>
<comment type="subunit">
    <text evidence="2">Homodimer.</text>
</comment>
<dbReference type="Gene3D" id="1.10.287.1970">
    <property type="match status" value="1"/>
</dbReference>
<dbReference type="AlphaFoldDB" id="A0AAV9E808"/>
<dbReference type="EMBL" id="JAUJYO010000009">
    <property type="protein sequence ID" value="KAK1308453.1"/>
    <property type="molecule type" value="Genomic_DNA"/>
</dbReference>
<comment type="function">
    <text evidence="10">Transfer of C3 units between the cytosol of mesophyll and bundle sheath cells to maintain a nitrogen-carbon balance in the C4-dicarboxylic pathway.</text>
</comment>
<dbReference type="CDD" id="cd15798">
    <property type="entry name" value="PMEI-like_3"/>
    <property type="match status" value="1"/>
</dbReference>
<dbReference type="FunFam" id="1.10.287.1970:FF:000001">
    <property type="entry name" value="Alanine aminotransferase 2"/>
    <property type="match status" value="1"/>
</dbReference>
<organism evidence="14 15">
    <name type="scientific">Acorus calamus</name>
    <name type="common">Sweet flag</name>
    <dbReference type="NCBI Taxonomy" id="4465"/>
    <lineage>
        <taxon>Eukaryota</taxon>
        <taxon>Viridiplantae</taxon>
        <taxon>Streptophyta</taxon>
        <taxon>Embryophyta</taxon>
        <taxon>Tracheophyta</taxon>
        <taxon>Spermatophyta</taxon>
        <taxon>Magnoliopsida</taxon>
        <taxon>Liliopsida</taxon>
        <taxon>Acoraceae</taxon>
        <taxon>Acorus</taxon>
    </lineage>
</organism>
<evidence type="ECO:0000256" key="3">
    <source>
        <dbReference type="ARBA" id="ARBA00022576"/>
    </source>
</evidence>
<dbReference type="InterPro" id="IPR015424">
    <property type="entry name" value="PyrdxlP-dep_Trfase"/>
</dbReference>
<dbReference type="InterPro" id="IPR035513">
    <property type="entry name" value="Invertase/methylesterase_inhib"/>
</dbReference>
<dbReference type="GO" id="GO:0004021">
    <property type="term" value="F:L-alanine:2-oxoglutarate aminotransferase activity"/>
    <property type="evidence" value="ECO:0007669"/>
    <property type="project" value="UniProtKB-EC"/>
</dbReference>
<evidence type="ECO:0000256" key="12">
    <source>
        <dbReference type="SAM" id="SignalP"/>
    </source>
</evidence>
<evidence type="ECO:0000256" key="1">
    <source>
        <dbReference type="ARBA" id="ARBA00001933"/>
    </source>
</evidence>
<dbReference type="GO" id="GO:0042545">
    <property type="term" value="P:cell wall modification"/>
    <property type="evidence" value="ECO:0007669"/>
    <property type="project" value="InterPro"/>
</dbReference>
<protein>
    <recommendedName>
        <fullName evidence="11">Alanine aminotransferase 2</fullName>
        <ecNumber evidence="9">2.6.1.2</ecNumber>
    </recommendedName>
</protein>
<dbReference type="GO" id="GO:0030170">
    <property type="term" value="F:pyridoxal phosphate binding"/>
    <property type="evidence" value="ECO:0007669"/>
    <property type="project" value="InterPro"/>
</dbReference>
<comment type="pathway">
    <text evidence="6">Amino-acid degradation; L-alanine degradation via transaminase pathway; pyruvate from L-alanine: step 1/1.</text>
</comment>
<keyword evidence="4" id="KW-0808">Transferase</keyword>
<keyword evidence="15" id="KW-1185">Reference proteome</keyword>
<dbReference type="Gene3D" id="3.90.1150.10">
    <property type="entry name" value="Aspartate Aminotransferase, domain 1"/>
    <property type="match status" value="1"/>
</dbReference>
<feature type="signal peptide" evidence="12">
    <location>
        <begin position="1"/>
        <end position="22"/>
    </location>
</feature>
<dbReference type="PANTHER" id="PTHR11751">
    <property type="entry name" value="ALANINE AMINOTRANSFERASE"/>
    <property type="match status" value="1"/>
</dbReference>
<keyword evidence="3" id="KW-0032">Aminotransferase</keyword>
<dbReference type="InterPro" id="IPR015421">
    <property type="entry name" value="PyrdxlP-dep_Trfase_major"/>
</dbReference>
<comment type="pathway">
    <text evidence="7">Photosynthesis; C4 acid pathway.</text>
</comment>
<dbReference type="Pfam" id="PF04043">
    <property type="entry name" value="PMEI"/>
    <property type="match status" value="1"/>
</dbReference>
<evidence type="ECO:0000256" key="4">
    <source>
        <dbReference type="ARBA" id="ARBA00022679"/>
    </source>
</evidence>
<dbReference type="EC" id="2.6.1.2" evidence="9"/>
<dbReference type="InterPro" id="IPR004839">
    <property type="entry name" value="Aminotransferase_I/II_large"/>
</dbReference>
<dbReference type="Pfam" id="PF00155">
    <property type="entry name" value="Aminotran_1_2"/>
    <property type="match status" value="1"/>
</dbReference>
<gene>
    <name evidence="14" type="ORF">QJS10_CPA09g00026</name>
</gene>
<dbReference type="CDD" id="cd00609">
    <property type="entry name" value="AAT_like"/>
    <property type="match status" value="1"/>
</dbReference>
<evidence type="ECO:0000256" key="10">
    <source>
        <dbReference type="ARBA" id="ARBA00059319"/>
    </source>
</evidence>
<proteinExistence type="inferred from homology"/>
<dbReference type="Gene3D" id="1.20.140.40">
    <property type="entry name" value="Invertase/pectin methylesterase inhibitor family protein"/>
    <property type="match status" value="1"/>
</dbReference>
<dbReference type="NCBIfam" id="TIGR01614">
    <property type="entry name" value="PME_inhib"/>
    <property type="match status" value="1"/>
</dbReference>
<keyword evidence="5" id="KW-0663">Pyridoxal phosphate</keyword>
<dbReference type="PANTHER" id="PTHR11751:SF29">
    <property type="entry name" value="ALANINE TRANSAMINASE"/>
    <property type="match status" value="1"/>
</dbReference>